<keyword evidence="8" id="KW-0862">Zinc</keyword>
<dbReference type="GO" id="GO:0007264">
    <property type="term" value="P:small GTPase-mediated signal transduction"/>
    <property type="evidence" value="ECO:0007669"/>
    <property type="project" value="InterPro"/>
</dbReference>
<dbReference type="SUPFAM" id="SSF48371">
    <property type="entry name" value="ARM repeat"/>
    <property type="match status" value="1"/>
</dbReference>
<dbReference type="InterPro" id="IPR038502">
    <property type="entry name" value="M1_LTA-4_hydro/amino_C_sf"/>
</dbReference>
<dbReference type="FunFam" id="1.25.40.320:FF:000003">
    <property type="entry name" value="Aminopeptidase O isoform 1"/>
    <property type="match status" value="1"/>
</dbReference>
<feature type="domain" description="C2 DOCK-type" evidence="11">
    <location>
        <begin position="462"/>
        <end position="650"/>
    </location>
</feature>
<dbReference type="InterPro" id="IPR016024">
    <property type="entry name" value="ARM-type_fold"/>
</dbReference>
<dbReference type="FunFam" id="1.20.58.740:FF:000002">
    <property type="entry name" value="Dedicator of cytokinesis protein 7"/>
    <property type="match status" value="1"/>
</dbReference>
<dbReference type="InterPro" id="IPR037808">
    <property type="entry name" value="C2_Dock-C"/>
</dbReference>
<dbReference type="InterPro" id="IPR027268">
    <property type="entry name" value="Peptidase_M4/M1_CTD_sf"/>
</dbReference>
<evidence type="ECO:0000256" key="8">
    <source>
        <dbReference type="ARBA" id="ARBA00022833"/>
    </source>
</evidence>
<dbReference type="Gene3D" id="1.25.40.410">
    <property type="match status" value="1"/>
</dbReference>
<dbReference type="Pfam" id="PF01433">
    <property type="entry name" value="Peptidase_M1"/>
    <property type="match status" value="1"/>
</dbReference>
<dbReference type="Gene3D" id="2.60.40.1730">
    <property type="entry name" value="tricorn interacting facor f3 domain"/>
    <property type="match status" value="1"/>
</dbReference>
<dbReference type="Pfam" id="PF09127">
    <property type="entry name" value="Leuk-A4-hydro_C"/>
    <property type="match status" value="1"/>
</dbReference>
<evidence type="ECO:0000313" key="14">
    <source>
        <dbReference type="Proteomes" id="UP000438429"/>
    </source>
</evidence>
<accession>A0A6A4SL87</accession>
<dbReference type="GO" id="GO:0008270">
    <property type="term" value="F:zinc ion binding"/>
    <property type="evidence" value="ECO:0007669"/>
    <property type="project" value="InterPro"/>
</dbReference>
<dbReference type="PROSITE" id="PS51651">
    <property type="entry name" value="DOCKER"/>
    <property type="match status" value="1"/>
</dbReference>
<dbReference type="InterPro" id="IPR027357">
    <property type="entry name" value="DOCKER_dom"/>
</dbReference>
<organism evidence="13 14">
    <name type="scientific">Scophthalmus maximus</name>
    <name type="common">Turbot</name>
    <name type="synonym">Psetta maxima</name>
    <dbReference type="NCBI Taxonomy" id="52904"/>
    <lineage>
        <taxon>Eukaryota</taxon>
        <taxon>Metazoa</taxon>
        <taxon>Chordata</taxon>
        <taxon>Craniata</taxon>
        <taxon>Vertebrata</taxon>
        <taxon>Euteleostomi</taxon>
        <taxon>Actinopterygii</taxon>
        <taxon>Neopterygii</taxon>
        <taxon>Teleostei</taxon>
        <taxon>Neoteleostei</taxon>
        <taxon>Acanthomorphata</taxon>
        <taxon>Carangaria</taxon>
        <taxon>Pleuronectiformes</taxon>
        <taxon>Pleuronectoidei</taxon>
        <taxon>Scophthalmidae</taxon>
        <taxon>Scophthalmus</taxon>
    </lineage>
</organism>
<dbReference type="FunFam" id="1.10.390.10:FF:000014">
    <property type="entry name" value="aminopeptidase O isoform X1"/>
    <property type="match status" value="1"/>
</dbReference>
<dbReference type="PANTHER" id="PTHR23317">
    <property type="entry name" value="DEDICATOR OF CYTOKINESIS DOCK"/>
    <property type="match status" value="1"/>
</dbReference>
<dbReference type="GO" id="GO:0008237">
    <property type="term" value="F:metallopeptidase activity"/>
    <property type="evidence" value="ECO:0007669"/>
    <property type="project" value="UniProtKB-KW"/>
</dbReference>
<evidence type="ECO:0000256" key="1">
    <source>
        <dbReference type="ARBA" id="ARBA00001947"/>
    </source>
</evidence>
<dbReference type="InterPro" id="IPR043162">
    <property type="entry name" value="DOCK_C_lobe_C"/>
</dbReference>
<dbReference type="EMBL" id="VEVO01000012">
    <property type="protein sequence ID" value="KAF0033987.1"/>
    <property type="molecule type" value="Genomic_DNA"/>
</dbReference>
<dbReference type="GO" id="GO:0006508">
    <property type="term" value="P:proteolysis"/>
    <property type="evidence" value="ECO:0007669"/>
    <property type="project" value="UniProtKB-KW"/>
</dbReference>
<evidence type="ECO:0000256" key="10">
    <source>
        <dbReference type="PROSITE-ProRule" id="PRU00983"/>
    </source>
</evidence>
<dbReference type="InterPro" id="IPR021816">
    <property type="entry name" value="DOCK_C/D_N"/>
</dbReference>
<comment type="similarity">
    <text evidence="10">Belongs to the DOCK family.</text>
</comment>
<dbReference type="InterPro" id="IPR046773">
    <property type="entry name" value="DOCKER_Lobe_C"/>
</dbReference>
<keyword evidence="9" id="KW-0482">Metalloprotease</keyword>
<proteinExistence type="inferred from homology"/>
<evidence type="ECO:0000256" key="9">
    <source>
        <dbReference type="ARBA" id="ARBA00023049"/>
    </source>
</evidence>
<dbReference type="InterPro" id="IPR014782">
    <property type="entry name" value="Peptidase_M1_dom"/>
</dbReference>
<dbReference type="SUPFAM" id="SSF63737">
    <property type="entry name" value="Leukotriene A4 hydrolase N-terminal domain"/>
    <property type="match status" value="1"/>
</dbReference>
<dbReference type="GO" id="GO:0031252">
    <property type="term" value="C:cell leading edge"/>
    <property type="evidence" value="ECO:0007669"/>
    <property type="project" value="TreeGrafter"/>
</dbReference>
<dbReference type="GO" id="GO:1903905">
    <property type="term" value="P:positive regulation of establishment of T cell polarity"/>
    <property type="evidence" value="ECO:0007669"/>
    <property type="project" value="TreeGrafter"/>
</dbReference>
<dbReference type="InterPro" id="IPR042097">
    <property type="entry name" value="Aminopeptidase_N-like_N_sf"/>
</dbReference>
<comment type="cofactor">
    <cofactor evidence="1">
        <name>Zn(2+)</name>
        <dbReference type="ChEBI" id="CHEBI:29105"/>
    </cofactor>
</comment>
<dbReference type="Gene3D" id="1.25.40.320">
    <property type="entry name" value="Peptidase M1, leukotriene A4 hydrolase/aminopeptidase C-terminal domain"/>
    <property type="match status" value="1"/>
</dbReference>
<name>A0A6A4SL87_SCOMX</name>
<evidence type="ECO:0008006" key="15">
    <source>
        <dbReference type="Google" id="ProtNLM"/>
    </source>
</evidence>
<dbReference type="Pfam" id="PF14429">
    <property type="entry name" value="DOCK-C2"/>
    <property type="match status" value="1"/>
</dbReference>
<evidence type="ECO:0000256" key="7">
    <source>
        <dbReference type="ARBA" id="ARBA00022801"/>
    </source>
</evidence>
<keyword evidence="6" id="KW-0479">Metal-binding</keyword>
<evidence type="ECO:0000256" key="5">
    <source>
        <dbReference type="ARBA" id="ARBA00022670"/>
    </source>
</evidence>
<dbReference type="PANTHER" id="PTHR23317:SF74">
    <property type="entry name" value="DEDICATOR OF CYTOKINESIS PROTEIN 8"/>
    <property type="match status" value="1"/>
</dbReference>
<evidence type="ECO:0000256" key="2">
    <source>
        <dbReference type="ARBA" id="ARBA00010136"/>
    </source>
</evidence>
<dbReference type="GO" id="GO:0005085">
    <property type="term" value="F:guanyl-nucleotide exchange factor activity"/>
    <property type="evidence" value="ECO:0007669"/>
    <property type="project" value="UniProtKB-KW"/>
</dbReference>
<dbReference type="PROSITE" id="PS51650">
    <property type="entry name" value="C2_DOCK"/>
    <property type="match status" value="1"/>
</dbReference>
<evidence type="ECO:0000256" key="3">
    <source>
        <dbReference type="ARBA" id="ARBA00022553"/>
    </source>
</evidence>
<dbReference type="GO" id="GO:2000406">
    <property type="term" value="P:positive regulation of T cell migration"/>
    <property type="evidence" value="ECO:0007669"/>
    <property type="project" value="TreeGrafter"/>
</dbReference>
<dbReference type="InterPro" id="IPR026791">
    <property type="entry name" value="DOCK"/>
</dbReference>
<protein>
    <recommendedName>
        <fullName evidence="15">Dedicator of cytokinesis 8</fullName>
    </recommendedName>
</protein>
<dbReference type="InterPro" id="IPR027007">
    <property type="entry name" value="C2_DOCK-type_domain"/>
</dbReference>
<evidence type="ECO:0000259" key="11">
    <source>
        <dbReference type="PROSITE" id="PS51650"/>
    </source>
</evidence>
<dbReference type="Pfam" id="PF11878">
    <property type="entry name" value="DOCK_C-D_N"/>
    <property type="match status" value="1"/>
</dbReference>
<dbReference type="InterPro" id="IPR046769">
    <property type="entry name" value="DOCKER_Lobe_A"/>
</dbReference>
<feature type="domain" description="DOCKER" evidence="12">
    <location>
        <begin position="1432"/>
        <end position="1821"/>
    </location>
</feature>
<dbReference type="Pfam" id="PF20421">
    <property type="entry name" value="DHR-2_Lobe_C"/>
    <property type="match status" value="1"/>
</dbReference>
<dbReference type="Gene3D" id="1.10.390.10">
    <property type="entry name" value="Neutral Protease Domain 2"/>
    <property type="match status" value="1"/>
</dbReference>
<dbReference type="Pfam" id="PF06920">
    <property type="entry name" value="DHR-2_Lobe_A"/>
    <property type="match status" value="1"/>
</dbReference>
<comment type="caution">
    <text evidence="13">The sequence shown here is derived from an EMBL/GenBank/DDBJ whole genome shotgun (WGS) entry which is preliminary data.</text>
</comment>
<keyword evidence="3" id="KW-0597">Phosphoprotein</keyword>
<evidence type="ECO:0000256" key="4">
    <source>
        <dbReference type="ARBA" id="ARBA00022658"/>
    </source>
</evidence>
<dbReference type="Gene3D" id="3.30.2010.30">
    <property type="match status" value="1"/>
</dbReference>
<dbReference type="CDD" id="cd08696">
    <property type="entry name" value="C2_Dock-C"/>
    <property type="match status" value="1"/>
</dbReference>
<reference evidence="13 14" key="1">
    <citation type="submission" date="2019-06" db="EMBL/GenBank/DDBJ databases">
        <title>Draft genomes of female and male turbot (Scophthalmus maximus).</title>
        <authorList>
            <person name="Xu H."/>
            <person name="Xu X.-W."/>
            <person name="Shao C."/>
            <person name="Chen S."/>
        </authorList>
    </citation>
    <scope>NUCLEOTIDE SEQUENCE [LARGE SCALE GENOMIC DNA]</scope>
    <source>
        <strain evidence="13">Ysfricsl-2016a</strain>
        <tissue evidence="13">Blood</tissue>
    </source>
</reference>
<dbReference type="InterPro" id="IPR015211">
    <property type="entry name" value="Peptidase_M1_C"/>
</dbReference>
<dbReference type="SMART" id="SM01263">
    <property type="entry name" value="Leuk-A4-hydro_C"/>
    <property type="match status" value="1"/>
</dbReference>
<dbReference type="InterPro" id="IPR043161">
    <property type="entry name" value="DOCK_C_lobe_A"/>
</dbReference>
<keyword evidence="4" id="KW-0344">Guanine-nucleotide releasing factor</keyword>
<dbReference type="FunFam" id="1.25.40.410:FF:000002">
    <property type="entry name" value="Dedicator of cytokinesis protein 7"/>
    <property type="match status" value="1"/>
</dbReference>
<evidence type="ECO:0000313" key="13">
    <source>
        <dbReference type="EMBL" id="KAF0033987.1"/>
    </source>
</evidence>
<gene>
    <name evidence="13" type="ORF">F2P81_014053</name>
</gene>
<dbReference type="FunFam" id="3.30.2010.30:FF:000003">
    <property type="entry name" value="aminopeptidase O isoform X1"/>
    <property type="match status" value="1"/>
</dbReference>
<dbReference type="Gene3D" id="2.60.40.150">
    <property type="entry name" value="C2 domain"/>
    <property type="match status" value="1"/>
</dbReference>
<evidence type="ECO:0000259" key="12">
    <source>
        <dbReference type="PROSITE" id="PS51651"/>
    </source>
</evidence>
<keyword evidence="5" id="KW-0645">Protease</keyword>
<comment type="similarity">
    <text evidence="2">Belongs to the peptidase M1 family.</text>
</comment>
<keyword evidence="7" id="KW-0378">Hydrolase</keyword>
<sequence>MFPFLHHSFILQPHSYEAVEPLDLEEFLMSQLRIGDSDLMQELGDFPEDDLKVEQSGVGPPCQGLRKKLHPAVACGLSKVKSPTLAGLSDDSGRTLTSSDFNLRCLTPDQRVERLLAYGSHEELDRFNQESRQGNRHPELFALYPPADEEDAVEIRPIPDCPKEHTGDRILVRCQAIKFEIDIEPVFATMALYDLKEKKKISENFYCDLNSEQFRSFLKPHMPHVDHSTLAKSAIFSVTYPTPDIYLVIKIEKVLQQGEISDCADPYMTFRECDSAKNKDKLEKLRGHAETFCHRLGRYRMPFAWATVNVMEVISTVALDRDVTDSDSLRVKSSSIDRKGQLPRRNSERYSTIDDQFCNVSAFKPATITISTIFKQEGDRLSDEDLLKFLADIKKSSTPQRRIKTISGSIKLDMSPVHDTPLACLSTELIPLIPVAEKNIRPVKEVLEFPSSEVYVPHNIYRNLLFVYPQRLNFVNRLTSARNITIKIQFMSGEDQSCSLPVIFGKSSGPEFLQEVYTPITYHNKQVHMIELHYTVCDNFLLSPDFYEEVKLVLPACLTERHHLLFTFYHISCQQKQNQSGSCETLIGYSWLPMLNNDRLQTGQFCLPIVLERLPVNYSLHTPEKLPPQVPPVKWMESHKGLFNLEIQAVSSVHTQDNHLERFFSLCHALEGGATFPLRVREEKIPENKLEHELKLSIISLSSSSLEPLVLFLHLVLDKLFTLIMQPMVIAGQTANLAQIAFESVVSIVNSLHNSQELIRDQQGRNSLLATYLYWVFRLPDPPQDMQNSESRYSTMGRATATTVGNMLLQSRFRSSSNPDIPAPHTSDEDAEIKSIFSAKVKSMAQHVSQLDKQSVPRRNRFSDRFKDDITTIVSVVTAEIGTILVKQQKEVEQAEKVNISLAFFLYDLLSLMDRGFVFQLVKNYCNQMSSKTVSLPTLISMRLEFLRILCSHEHYLNLSLFFSSPGSAPASPCPSISSQSSGSCSFQEQQRILGLFELSQDFKQQHYLAGLLLTELSAALDMESEGGKVQRKAINAIYSLLCSHDLDHRCIKPEVRAKVAALYLPLVGIIIDSTNYLDFTVSDTRCGKNKTGIPDDDLENVPPINQSVAMAIAGNPFNTLGRNVLVSMASMQGKSVATLAADTSRHLLVCFLWVMKNADRSLIQRWTVDMPPSQLNKLLELLTICVSCFEYRGKQSSDKVSTQALQKSQQAKLQLEEALLRGMGARGEMMKRVGGMDRTMGQRENLRWRKDLTQWRQTNDKQDKTKAELDQEAMISGNLATETNLIVLDLLETIVQAVPLAECKDSVVGGVLKVLLHSLTCNQSTTFLSHTFSTLRALVVKNFSRVKMQVTMSLASLVGKSSDFQEEYLRRSLRTILAYAEDDTEMQNTQLPSQVDELLRNLNSILSDTVKMREFQEDPEMLMDLMYRIAKGYQTSPDLRLTWLQNMAEKHNNRKCYTESAMCLVHAAALVAEYLSMLEDHKYLPVGSVTFQNISPNVLEESAVSDDILSPDEDGVCSGRYFTESGLVGLLEQAAELFSNGCLFEAVNEVYKIIIPILEAHRDFRKLASTHDKLQRAFDNIIKKNFYSQCFGDETLVMIKDSTPVDRKQLNPNKAYIQITYVEPFFDDYEMKDRLTNFEKNFNLRRFMYTTPFTKSGRPRGELNEQYKRKTILTTMHAFPYVKTRINVIQKEEFDLTPIEVAIEDMQKKTRELAVATHREQPDAKMLQMLLQGSVGATVNQGPLEVAQVFLNEIPADPKLFRHHNKLRLCFKEFIMRCGEAVEKNKHLITSDQKEYQQELKKNYNRLRESLRPMLERKIPELYKPIIRPRLENRREDPRRRTTICCRRIAVTTSPLDSDPTDSERSLIIHSLMAPKIKKADFAKAELFRAVDLEAVIISSEQSCTNLFDEDLHPDTDDLPLRANTNHILVRHYVLDLTVHFERKVISGSVVLFLEPCCGVRIDAEDDSGPGAGNAACTIEAGGSRGETKNMNSSHLWETSSDGDFTLVLDCCDLDVSKVEEVDVSSVSAMSSLSPEVTSEWSGVNTQAAFIQKLISMPSSQWRRKHQLFLLYSRAPSAQDGGSLHFHRDRWSLQVRRKGAASPQEFPRAVRICFETRPTGGSVRWIRDQDNRVCVYTAGSPINNRALFPCQEPPVAMSTWQATVRAPSECLVLMSGEEQAVPIEDGDTRFSLWNYYVTMPMPASTFTLAVGHWYQVTAEIPPALEREVRHRTDCGKAAKPAAAGSGEWTEAECVSGLETSSGEVVKGSLLQTGSGDQTSCSDSTFSYASLVDEGLSVTDYSGMVDDGVSCSHGDYPCRFTEQSAWSQRVIPYRVFGPACLLQKAQNGVLKLLPRCLAAAHAVLGVHPFPRLDVLIVPAGFSSLGMASPHIIFLSQSVLSAGGCGSGGHGLSLCGSRMCHEIAHSWFGLVIGARDWTEEWISEGFATYLEDIIWAQAQQLSSQETAEQSDLKALLRWRRLSDELQNSEEDLQILRPNMENTGQVSESGSSTIKHALNPDKTFMQVHYLKGYFLLRFLASQVGEQQFIYFFRLFVKKYHGQLILSQDFLRMLLITFPDMERKGLTLSAIYADWLDRPGIPKWLYERSAVWSQARLVEEVKAEVVKWILLSQSHQGKGRKRRRVEPKVNYKELTSEQLVMLLELLLEESELRVATMRALLTTYNLQNQDAEVRHRWCELVVKHGHTQAYRDVEHFLVHDQAMGVYLYGELMVHEDPEQQALARRCLSLVREEMDQSARRVVEEMIL</sequence>
<dbReference type="Proteomes" id="UP000438429">
    <property type="component" value="Unassembled WGS sequence"/>
</dbReference>
<evidence type="ECO:0000256" key="6">
    <source>
        <dbReference type="ARBA" id="ARBA00022723"/>
    </source>
</evidence>
<dbReference type="Pfam" id="PF20422">
    <property type="entry name" value="DHR-2_Lobe_B"/>
    <property type="match status" value="1"/>
</dbReference>
<dbReference type="InterPro" id="IPR046770">
    <property type="entry name" value="DOCKER_Lobe_B"/>
</dbReference>
<dbReference type="SUPFAM" id="SSF55486">
    <property type="entry name" value="Metalloproteases ('zincins'), catalytic domain"/>
    <property type="match status" value="1"/>
</dbReference>
<dbReference type="InterPro" id="IPR035892">
    <property type="entry name" value="C2_domain_sf"/>
</dbReference>
<dbReference type="Gene3D" id="1.20.58.740">
    <property type="match status" value="1"/>
</dbReference>